<dbReference type="OrthoDB" id="2740092at2"/>
<dbReference type="EMBL" id="LNAM01000024">
    <property type="protein sequence ID" value="KSV60303.1"/>
    <property type="molecule type" value="Genomic_DNA"/>
</dbReference>
<evidence type="ECO:0000313" key="2">
    <source>
        <dbReference type="Proteomes" id="UP000054874"/>
    </source>
</evidence>
<name>A0A0V8QIB9_9FIRM</name>
<organism evidence="1 2">
    <name type="scientific">Acetivibrio ethanolgignens</name>
    <dbReference type="NCBI Taxonomy" id="290052"/>
    <lineage>
        <taxon>Bacteria</taxon>
        <taxon>Bacillati</taxon>
        <taxon>Bacillota</taxon>
        <taxon>Clostridia</taxon>
        <taxon>Eubacteriales</taxon>
        <taxon>Oscillospiraceae</taxon>
        <taxon>Acetivibrio</taxon>
    </lineage>
</organism>
<gene>
    <name evidence="1" type="ORF">ASU35_06005</name>
</gene>
<dbReference type="AlphaFoldDB" id="A0A0V8QIB9"/>
<dbReference type="RefSeq" id="WP_058351504.1">
    <property type="nucleotide sequence ID" value="NZ_CABMMD010000024.1"/>
</dbReference>
<comment type="caution">
    <text evidence="1">The sequence shown here is derived from an EMBL/GenBank/DDBJ whole genome shotgun (WGS) entry which is preliminary data.</text>
</comment>
<reference evidence="1 2" key="1">
    <citation type="submission" date="2015-11" db="EMBL/GenBank/DDBJ databases">
        <title>Butyribacter intestini gen. nov., sp. nov., a butyric acid-producing bacterium of the family Lachnospiraceae isolated from the human faeces.</title>
        <authorList>
            <person name="Zou Y."/>
            <person name="Xue W."/>
            <person name="Luo G."/>
            <person name="Lv M."/>
        </authorList>
    </citation>
    <scope>NUCLEOTIDE SEQUENCE [LARGE SCALE GENOMIC DNA]</scope>
    <source>
        <strain evidence="1 2">ACET-33324</strain>
    </source>
</reference>
<keyword evidence="2" id="KW-1185">Reference proteome</keyword>
<evidence type="ECO:0000313" key="1">
    <source>
        <dbReference type="EMBL" id="KSV60303.1"/>
    </source>
</evidence>
<protein>
    <submittedName>
        <fullName evidence="1">Uncharacterized protein</fullName>
    </submittedName>
</protein>
<accession>A0A0V8QIB9</accession>
<dbReference type="Proteomes" id="UP000054874">
    <property type="component" value="Unassembled WGS sequence"/>
</dbReference>
<proteinExistence type="predicted"/>
<sequence length="60" mass="7075">MPDKKTETKVKEPIFTKEQLLTSKKYEKDRDIIDAVLEEGSYTESEIRKIIEQFKKGKVN</sequence>
<dbReference type="STRING" id="290052.ASU35_06005"/>